<reference evidence="1 2" key="1">
    <citation type="submission" date="2014-01" db="EMBL/GenBank/DDBJ databases">
        <authorList>
            <consortium name="DOE Joint Genome Institute"/>
            <person name="Anderson I."/>
            <person name="Huntemann M."/>
            <person name="Han J."/>
            <person name="Chen A."/>
            <person name="Kyrpides N."/>
            <person name="Mavromatis K."/>
            <person name="Markowitz V."/>
            <person name="Palaniappan K."/>
            <person name="Ivanova N."/>
            <person name="Schaumberg A."/>
            <person name="Pati A."/>
            <person name="Liolios K."/>
            <person name="Nordberg H.P."/>
            <person name="Cantor M.N."/>
            <person name="Hua S.X."/>
            <person name="Woyke T."/>
        </authorList>
    </citation>
    <scope>NUCLEOTIDE SEQUENCE [LARGE SCALE GENOMIC DNA]</scope>
    <source>
        <strain evidence="1 2">XH-48</strain>
        <plasmid evidence="2">1</plasmid>
    </source>
</reference>
<evidence type="ECO:0000313" key="1">
    <source>
        <dbReference type="EMBL" id="AHG01451.1"/>
    </source>
</evidence>
<keyword evidence="2" id="KW-1185">Reference proteome</keyword>
<geneLocation type="plasmid" evidence="1">
    <name>unnamed</name>
</geneLocation>
<evidence type="ECO:0000313" key="2">
    <source>
        <dbReference type="Proteomes" id="UP000019024"/>
    </source>
</evidence>
<keyword evidence="1" id="KW-0614">Plasmid</keyword>
<sequence length="37" mass="3960">MVSNLDGRTTNTIVKLRVTGDGAVQSNLLPLEDFDGL</sequence>
<protein>
    <submittedName>
        <fullName evidence="1">Uncharacterized protein</fullName>
    </submittedName>
</protein>
<dbReference type="HOGENOM" id="CLU_3338320_0_0_2"/>
<name>W0JRW4_9EURY</name>
<dbReference type="AlphaFoldDB" id="W0JRW4"/>
<organism evidence="1 2">
    <name type="scientific">Halostagnicola larsenii XH-48</name>
    <dbReference type="NCBI Taxonomy" id="797299"/>
    <lineage>
        <taxon>Archaea</taxon>
        <taxon>Methanobacteriati</taxon>
        <taxon>Methanobacteriota</taxon>
        <taxon>Stenosarchaea group</taxon>
        <taxon>Halobacteria</taxon>
        <taxon>Halobacteriales</taxon>
        <taxon>Natrialbaceae</taxon>
        <taxon>Halostagnicola</taxon>
    </lineage>
</organism>
<proteinExistence type="predicted"/>
<gene>
    <name evidence="1" type="ORF">HALLA_03420</name>
</gene>
<accession>W0JRW4</accession>
<dbReference type="EMBL" id="CP007056">
    <property type="protein sequence ID" value="AHG01451.1"/>
    <property type="molecule type" value="Genomic_DNA"/>
</dbReference>
<dbReference type="Proteomes" id="UP000019024">
    <property type="component" value="Plasmid unnamed"/>
</dbReference>
<dbReference type="KEGG" id="hlr:HALLA_03420"/>